<dbReference type="EMBL" id="JAATIS010003638">
    <property type="protein sequence ID" value="KAG2463860.1"/>
    <property type="molecule type" value="Genomic_DNA"/>
</dbReference>
<gene>
    <name evidence="4" type="primary">Carns1</name>
    <name evidence="4" type="ORF">GTO96_0003650</name>
</gene>
<feature type="compositionally biased region" description="Polar residues" evidence="2">
    <location>
        <begin position="735"/>
        <end position="758"/>
    </location>
</feature>
<dbReference type="InterPro" id="IPR031046">
    <property type="entry name" value="CARNS1"/>
</dbReference>
<reference evidence="4 5" key="1">
    <citation type="journal article" date="2021" name="Cell">
        <title>Tracing the genetic footprints of vertebrate landing in non-teleost ray-finned fishes.</title>
        <authorList>
            <person name="Bi X."/>
            <person name="Wang K."/>
            <person name="Yang L."/>
            <person name="Pan H."/>
            <person name="Jiang H."/>
            <person name="Wei Q."/>
            <person name="Fang M."/>
            <person name="Yu H."/>
            <person name="Zhu C."/>
            <person name="Cai Y."/>
            <person name="He Y."/>
            <person name="Gan X."/>
            <person name="Zeng H."/>
            <person name="Yu D."/>
            <person name="Zhu Y."/>
            <person name="Jiang H."/>
            <person name="Qiu Q."/>
            <person name="Yang H."/>
            <person name="Zhang Y.E."/>
            <person name="Wang W."/>
            <person name="Zhu M."/>
            <person name="He S."/>
            <person name="Zhang G."/>
        </authorList>
    </citation>
    <scope>NUCLEOTIDE SEQUENCE [LARGE SCALE GENOMIC DNA]</scope>
    <source>
        <strain evidence="4">Bchr_013</strain>
    </source>
</reference>
<organism evidence="4 5">
    <name type="scientific">Polypterus senegalus</name>
    <name type="common">Senegal bichir</name>
    <dbReference type="NCBI Taxonomy" id="55291"/>
    <lineage>
        <taxon>Eukaryota</taxon>
        <taxon>Metazoa</taxon>
        <taxon>Chordata</taxon>
        <taxon>Craniata</taxon>
        <taxon>Vertebrata</taxon>
        <taxon>Euteleostomi</taxon>
        <taxon>Actinopterygii</taxon>
        <taxon>Polypteriformes</taxon>
        <taxon>Polypteridae</taxon>
        <taxon>Polypterus</taxon>
    </lineage>
</organism>
<protein>
    <submittedName>
        <fullName evidence="4">CRNS1 synthase</fullName>
    </submittedName>
</protein>
<dbReference type="Proteomes" id="UP000886611">
    <property type="component" value="Unassembled WGS sequence"/>
</dbReference>
<evidence type="ECO:0000256" key="2">
    <source>
        <dbReference type="SAM" id="MobiDB-lite"/>
    </source>
</evidence>
<dbReference type="GO" id="GO:0016887">
    <property type="term" value="F:ATP hydrolysis activity"/>
    <property type="evidence" value="ECO:0007669"/>
    <property type="project" value="InterPro"/>
</dbReference>
<dbReference type="Gene3D" id="3.30.470.20">
    <property type="entry name" value="ATP-grasp fold, B domain"/>
    <property type="match status" value="1"/>
</dbReference>
<dbReference type="FunFam" id="3.30.470.20:FF:000040">
    <property type="entry name" value="Carnosine synthase 1"/>
    <property type="match status" value="1"/>
</dbReference>
<evidence type="ECO:0000259" key="3">
    <source>
        <dbReference type="PROSITE" id="PS50975"/>
    </source>
</evidence>
<evidence type="ECO:0000313" key="4">
    <source>
        <dbReference type="EMBL" id="KAG2463860.1"/>
    </source>
</evidence>
<comment type="caution">
    <text evidence="4">The sequence shown here is derived from an EMBL/GenBank/DDBJ whole genome shotgun (WGS) entry which is preliminary data.</text>
</comment>
<feature type="non-terminal residue" evidence="4">
    <location>
        <position position="1"/>
    </location>
</feature>
<dbReference type="GO" id="GO:0035499">
    <property type="term" value="P:carnosine biosynthetic process"/>
    <property type="evidence" value="ECO:0007669"/>
    <property type="project" value="InterPro"/>
</dbReference>
<feature type="non-terminal residue" evidence="4">
    <location>
        <position position="1123"/>
    </location>
</feature>
<keyword evidence="5" id="KW-1185">Reference proteome</keyword>
<dbReference type="InterPro" id="IPR011761">
    <property type="entry name" value="ATP-grasp"/>
</dbReference>
<dbReference type="SUPFAM" id="SSF56059">
    <property type="entry name" value="Glutathione synthetase ATP-binding domain-like"/>
    <property type="match status" value="1"/>
</dbReference>
<feature type="compositionally biased region" description="Low complexity" evidence="2">
    <location>
        <begin position="764"/>
        <end position="778"/>
    </location>
</feature>
<sequence length="1123" mass="123313">MVTWRAKEVTTHCSTLGPREGSFQPQHLMATVSKGGGQDSQKRDHKLSLGTHPSELPTFVELSPDPLIIPKPDSKGRPGIGEGAPNAQQLYGLLQSTLHEVGLPETQDRCGNQTKFRNVPGSSDVALCVLGSPLPYWPLLLEGSRVCPGDMLLCLSPAWLSKTPSELHPGLSTLLLHKAITFDVGGRTYLDEFDPPRRVTYLIPCPPVDPDFTHGLDCPMGGSFELNAILGDTLYTRILLEKNQLVGPPTLGLIYKPFRTYSPEGTSVTVVEITSKTNQTDLIKEEIKKFLASQLLETYSQVVLKPSGGRWCTSRRPMWFLERGDLVTIQREVYSLLTLLEDGESVLLEALCPTVRPASALHTQTWDAFGRVSVPRPNLAFRICAIVTRSPEGLPLLNQLVCSVGRADQPLHHGSSLPQTLETTLQDWGIADPVICNNIQNQVRDKAQACMKAIMEMEKEMSLEQRGGRGARMDLIGVDLLLSSSGQVITPILLGIKTSRCLESYGLFLSGGLGQPGLAEALLHTPLNRSQRYIMEGRNVLVIGAGGVSKTFIWESARDYGLKIHLVESDPAHFAAGLVSTFLHLDVTDHKRDPEHCIKICESLSERGIKPDGCLSFWDDCIVLAAMVCERLGLHCSPLSAVQTAKQKSQTHLRLLERAFSTNVPLPSTYTPNLTHQFPSCPESTMQSTGTFLSSYTQSTCFASIPKASHATDPFPDSSFSPPFSNPSPLHAMLQKSNQAANDRFSTSSHLNCPNAYQDSVHLSPISPSPESSNPNSPLKRGNPQIGNTESLFCHSDSDSSLGSLINSAYHSSWTPSPHIYAVPCYHLESHVDIEKASKMINFPAVMKLEFGAGAVGVKRVDNQEQSHAHFEKISSDLREETDYPGIGLGWGNAMTMMEYLSGTEHDVDLVVYNGQMIASFVSDNGPTRVPYFTETAAAMPSYLRPDKKAQLVEAALRCCLGCGLTYGVFNVEMKMTPTGPRLIEINARMGGFYLRDWIRAIYGVDILFSAFMVACGVRPRLHQASPPLCHLIGVMCVVSQHLRALKTTASSEVLRLLHARGIIRLNQLDDELIASEYEEPYCNVACQSQDRDTARLQLLSICQILGIDSPDYPVSYFLSDFK</sequence>
<feature type="region of interest" description="Disordered" evidence="2">
    <location>
        <begin position="714"/>
        <end position="793"/>
    </location>
</feature>
<dbReference type="GO" id="GO:0046872">
    <property type="term" value="F:metal ion binding"/>
    <property type="evidence" value="ECO:0007669"/>
    <property type="project" value="InterPro"/>
</dbReference>
<proteinExistence type="predicted"/>
<dbReference type="GO" id="GO:0047730">
    <property type="term" value="F:carnosine synthase activity"/>
    <property type="evidence" value="ECO:0007669"/>
    <property type="project" value="InterPro"/>
</dbReference>
<name>A0A8X7X7V7_POLSE</name>
<dbReference type="Pfam" id="PF13535">
    <property type="entry name" value="ATP-grasp_4"/>
    <property type="match status" value="1"/>
</dbReference>
<keyword evidence="1" id="KW-0547">Nucleotide-binding</keyword>
<evidence type="ECO:0000256" key="1">
    <source>
        <dbReference type="PROSITE-ProRule" id="PRU00409"/>
    </source>
</evidence>
<evidence type="ECO:0000313" key="5">
    <source>
        <dbReference type="Proteomes" id="UP000886611"/>
    </source>
</evidence>
<dbReference type="PANTHER" id="PTHR48066">
    <property type="entry name" value="CARNOSINE SYNTHASE 1"/>
    <property type="match status" value="1"/>
</dbReference>
<feature type="compositionally biased region" description="Low complexity" evidence="2">
    <location>
        <begin position="714"/>
        <end position="729"/>
    </location>
</feature>
<feature type="domain" description="ATP-grasp" evidence="3">
    <location>
        <begin position="812"/>
        <end position="1016"/>
    </location>
</feature>
<dbReference type="PANTHER" id="PTHR48066:SF1">
    <property type="entry name" value="CARNOSINE SYNTHASE 1"/>
    <property type="match status" value="1"/>
</dbReference>
<dbReference type="PROSITE" id="PS50975">
    <property type="entry name" value="ATP_GRASP"/>
    <property type="match status" value="1"/>
</dbReference>
<accession>A0A8X7X7V7</accession>
<dbReference type="AlphaFoldDB" id="A0A8X7X7V7"/>
<dbReference type="InterPro" id="IPR041472">
    <property type="entry name" value="BL00235/CARNS1_N"/>
</dbReference>
<dbReference type="Gene3D" id="3.40.50.20">
    <property type="match status" value="1"/>
</dbReference>
<dbReference type="GO" id="GO:0005524">
    <property type="term" value="F:ATP binding"/>
    <property type="evidence" value="ECO:0007669"/>
    <property type="project" value="UniProtKB-UniRule"/>
</dbReference>
<dbReference type="Pfam" id="PF18130">
    <property type="entry name" value="ATPgrasp_N"/>
    <property type="match status" value="1"/>
</dbReference>
<keyword evidence="1" id="KW-0067">ATP-binding</keyword>
<feature type="region of interest" description="Disordered" evidence="2">
    <location>
        <begin position="31"/>
        <end position="56"/>
    </location>
</feature>